<evidence type="ECO:0000256" key="1">
    <source>
        <dbReference type="SAM" id="MobiDB-lite"/>
    </source>
</evidence>
<name>A0A427ADT8_ENSVE</name>
<feature type="region of interest" description="Disordered" evidence="1">
    <location>
        <begin position="55"/>
        <end position="80"/>
    </location>
</feature>
<dbReference type="Proteomes" id="UP000287651">
    <property type="component" value="Unassembled WGS sequence"/>
</dbReference>
<dbReference type="AlphaFoldDB" id="A0A427ADT8"/>
<evidence type="ECO:0000313" key="3">
    <source>
        <dbReference type="Proteomes" id="UP000287651"/>
    </source>
</evidence>
<proteinExistence type="predicted"/>
<reference evidence="2 3" key="1">
    <citation type="journal article" date="2014" name="Agronomy (Basel)">
        <title>A Draft Genome Sequence for Ensete ventricosum, the Drought-Tolerant Tree Against Hunger.</title>
        <authorList>
            <person name="Harrison J."/>
            <person name="Moore K.A."/>
            <person name="Paszkiewicz K."/>
            <person name="Jones T."/>
            <person name="Grant M."/>
            <person name="Ambacheew D."/>
            <person name="Muzemil S."/>
            <person name="Studholme D.J."/>
        </authorList>
    </citation>
    <scope>NUCLEOTIDE SEQUENCE [LARGE SCALE GENOMIC DNA]</scope>
</reference>
<feature type="compositionally biased region" description="Basic residues" evidence="1">
    <location>
        <begin position="67"/>
        <end position="80"/>
    </location>
</feature>
<protein>
    <submittedName>
        <fullName evidence="2">Uncharacterized protein</fullName>
    </submittedName>
</protein>
<accession>A0A427ADT8</accession>
<gene>
    <name evidence="2" type="ORF">B296_00002512</name>
</gene>
<dbReference type="EMBL" id="AMZH03002796">
    <property type="protein sequence ID" value="RRT74362.1"/>
    <property type="molecule type" value="Genomic_DNA"/>
</dbReference>
<organism evidence="2 3">
    <name type="scientific">Ensete ventricosum</name>
    <name type="common">Abyssinian banana</name>
    <name type="synonym">Musa ensete</name>
    <dbReference type="NCBI Taxonomy" id="4639"/>
    <lineage>
        <taxon>Eukaryota</taxon>
        <taxon>Viridiplantae</taxon>
        <taxon>Streptophyta</taxon>
        <taxon>Embryophyta</taxon>
        <taxon>Tracheophyta</taxon>
        <taxon>Spermatophyta</taxon>
        <taxon>Magnoliopsida</taxon>
        <taxon>Liliopsida</taxon>
        <taxon>Zingiberales</taxon>
        <taxon>Musaceae</taxon>
        <taxon>Ensete</taxon>
    </lineage>
</organism>
<comment type="caution">
    <text evidence="2">The sequence shown here is derived from an EMBL/GenBank/DDBJ whole genome shotgun (WGS) entry which is preliminary data.</text>
</comment>
<evidence type="ECO:0000313" key="2">
    <source>
        <dbReference type="EMBL" id="RRT74362.1"/>
    </source>
</evidence>
<sequence>MARKCIGLAGHGLAPCWGDRPWLGHLQGGDRLWPRPLAKGRPLVGAVVLAVGAAASGQGQSPPTQGRWRRSRRGVKAILL</sequence>